<dbReference type="Proteomes" id="UP001379949">
    <property type="component" value="Unassembled WGS sequence"/>
</dbReference>
<feature type="domain" description="GGDEF" evidence="9">
    <location>
        <begin position="392"/>
        <end position="521"/>
    </location>
</feature>
<keyword evidence="4 8" id="KW-0812">Transmembrane</keyword>
<dbReference type="InterPro" id="IPR029151">
    <property type="entry name" value="Sensor-like_sf"/>
</dbReference>
<accession>A0ABU9G5Y6</accession>
<evidence type="ECO:0000256" key="5">
    <source>
        <dbReference type="ARBA" id="ARBA00022989"/>
    </source>
</evidence>
<dbReference type="PANTHER" id="PTHR45138">
    <property type="entry name" value="REGULATORY COMPONENTS OF SENSORY TRANSDUCTION SYSTEM"/>
    <property type="match status" value="1"/>
</dbReference>
<dbReference type="InterPro" id="IPR000160">
    <property type="entry name" value="GGDEF_dom"/>
</dbReference>
<organism evidence="10 11">
    <name type="scientific">Marinomonas arenicola</name>
    <dbReference type="NCBI Taxonomy" id="569601"/>
    <lineage>
        <taxon>Bacteria</taxon>
        <taxon>Pseudomonadati</taxon>
        <taxon>Pseudomonadota</taxon>
        <taxon>Gammaproteobacteria</taxon>
        <taxon>Oceanospirillales</taxon>
        <taxon>Oceanospirillaceae</taxon>
        <taxon>Marinomonas</taxon>
    </lineage>
</organism>
<dbReference type="PANTHER" id="PTHR45138:SF9">
    <property type="entry name" value="DIGUANYLATE CYCLASE DGCM-RELATED"/>
    <property type="match status" value="1"/>
</dbReference>
<dbReference type="SUPFAM" id="SSF103190">
    <property type="entry name" value="Sensory domain-like"/>
    <property type="match status" value="2"/>
</dbReference>
<keyword evidence="6 8" id="KW-0472">Membrane</keyword>
<dbReference type="Pfam" id="PF02743">
    <property type="entry name" value="dCache_1"/>
    <property type="match status" value="1"/>
</dbReference>
<gene>
    <name evidence="10" type="ORF">V6242_07815</name>
</gene>
<dbReference type="CDD" id="cd01949">
    <property type="entry name" value="GGDEF"/>
    <property type="match status" value="1"/>
</dbReference>
<feature type="transmembrane region" description="Helical" evidence="8">
    <location>
        <begin position="286"/>
        <end position="305"/>
    </location>
</feature>
<keyword evidence="5 8" id="KW-1133">Transmembrane helix</keyword>
<comment type="subcellular location">
    <subcellularLocation>
        <location evidence="1">Cell membrane</location>
        <topology evidence="1">Multi-pass membrane protein</topology>
    </subcellularLocation>
</comment>
<proteinExistence type="predicted"/>
<dbReference type="CDD" id="cd18773">
    <property type="entry name" value="PDC1_HK_sensor"/>
    <property type="match status" value="1"/>
</dbReference>
<keyword evidence="10" id="KW-0808">Transferase</keyword>
<dbReference type="GO" id="GO:0052621">
    <property type="term" value="F:diguanylate cyclase activity"/>
    <property type="evidence" value="ECO:0007669"/>
    <property type="project" value="UniProtKB-EC"/>
</dbReference>
<keyword evidence="10" id="KW-0548">Nucleotidyltransferase</keyword>
<dbReference type="PROSITE" id="PS50887">
    <property type="entry name" value="GGDEF"/>
    <property type="match status" value="1"/>
</dbReference>
<dbReference type="EMBL" id="JBAKAR010000004">
    <property type="protein sequence ID" value="MEL0613049.1"/>
    <property type="molecule type" value="Genomic_DNA"/>
</dbReference>
<evidence type="ECO:0000256" key="3">
    <source>
        <dbReference type="ARBA" id="ARBA00022475"/>
    </source>
</evidence>
<evidence type="ECO:0000256" key="1">
    <source>
        <dbReference type="ARBA" id="ARBA00004651"/>
    </source>
</evidence>
<evidence type="ECO:0000313" key="10">
    <source>
        <dbReference type="EMBL" id="MEL0613049.1"/>
    </source>
</evidence>
<evidence type="ECO:0000256" key="6">
    <source>
        <dbReference type="ARBA" id="ARBA00023136"/>
    </source>
</evidence>
<keyword evidence="3" id="KW-1003">Cell membrane</keyword>
<dbReference type="Gene3D" id="3.30.450.20">
    <property type="entry name" value="PAS domain"/>
    <property type="match status" value="1"/>
</dbReference>
<dbReference type="EC" id="2.7.7.65" evidence="2"/>
<dbReference type="InterPro" id="IPR029787">
    <property type="entry name" value="Nucleotide_cyclase"/>
</dbReference>
<evidence type="ECO:0000256" key="4">
    <source>
        <dbReference type="ARBA" id="ARBA00022692"/>
    </source>
</evidence>
<evidence type="ECO:0000256" key="8">
    <source>
        <dbReference type="SAM" id="Phobius"/>
    </source>
</evidence>
<dbReference type="Pfam" id="PF00990">
    <property type="entry name" value="GGDEF"/>
    <property type="match status" value="1"/>
</dbReference>
<reference evidence="10 11" key="1">
    <citation type="submission" date="2024-02" db="EMBL/GenBank/DDBJ databases">
        <title>Bacteria isolated from the canopy kelp, Nereocystis luetkeana.</title>
        <authorList>
            <person name="Pfister C.A."/>
            <person name="Younker I.T."/>
            <person name="Light S.H."/>
        </authorList>
    </citation>
    <scope>NUCLEOTIDE SEQUENCE [LARGE SCALE GENOMIC DNA]</scope>
    <source>
        <strain evidence="10 11">TI.4.07</strain>
    </source>
</reference>
<evidence type="ECO:0000256" key="2">
    <source>
        <dbReference type="ARBA" id="ARBA00012528"/>
    </source>
</evidence>
<dbReference type="CDD" id="cd12912">
    <property type="entry name" value="PDC2_MCP_like"/>
    <property type="match status" value="1"/>
</dbReference>
<name>A0ABU9G5Y6_9GAMM</name>
<evidence type="ECO:0000259" key="9">
    <source>
        <dbReference type="PROSITE" id="PS50887"/>
    </source>
</evidence>
<dbReference type="InterPro" id="IPR043128">
    <property type="entry name" value="Rev_trsase/Diguanyl_cyclase"/>
</dbReference>
<dbReference type="NCBIfam" id="TIGR00254">
    <property type="entry name" value="GGDEF"/>
    <property type="match status" value="1"/>
</dbReference>
<dbReference type="Gene3D" id="3.30.70.270">
    <property type="match status" value="1"/>
</dbReference>
<comment type="caution">
    <text evidence="10">The sequence shown here is derived from an EMBL/GenBank/DDBJ whole genome shotgun (WGS) entry which is preliminary data.</text>
</comment>
<comment type="catalytic activity">
    <reaction evidence="7">
        <text>2 GTP = 3',3'-c-di-GMP + 2 diphosphate</text>
        <dbReference type="Rhea" id="RHEA:24898"/>
        <dbReference type="ChEBI" id="CHEBI:33019"/>
        <dbReference type="ChEBI" id="CHEBI:37565"/>
        <dbReference type="ChEBI" id="CHEBI:58805"/>
        <dbReference type="EC" id="2.7.7.65"/>
    </reaction>
</comment>
<sequence length="521" mass="58127">MGTLKYNFLKLNRLILLLALTATILTFVNSFYSNYEVQKEQLITQRISVNQAYAHKLADTTEVFLNLSRQQLAYSANGLGTKMQDKTFLAREANRLKYQTDSFNSVVISNATGMTQAASPETLGLVGKQLKSAGSREALEEKRSLISKPYISTINNLLVFISTPIFSPEHDYLGFVGGTIYLKKPNILREILGEHFYRNGSYIYVVDKRKKILYHPDQDRIGTIAKNNTGLDEIIAQKEGGVSLRNSRGIDMLAGYATIPSTDWTIVTQSPLESSLLPLTGIMEKVILKTLPMTLAVFVFIWLFARAISHPLRQLADKAKTLDNPAVSDEIERINSWYVESSSLKKAILSGVKLLQVQIGQLRLDADTDPLTGAKNRRALQYRLEELVAQGTQFSLLSVDIDYFKKVNDTFGHHAGDEVLKQQVDIMNRFSRAQDMVARTGGEEFVLLLTEVSQEDAFAVAERLRETVSNEVFEEVGHITVSIGVGSWLNNARPLKKVLLSVDEALYGAKANGRNCCVMGK</sequence>
<evidence type="ECO:0000256" key="7">
    <source>
        <dbReference type="ARBA" id="ARBA00034247"/>
    </source>
</evidence>
<dbReference type="InterPro" id="IPR033479">
    <property type="entry name" value="dCache_1"/>
</dbReference>
<dbReference type="InterPro" id="IPR050469">
    <property type="entry name" value="Diguanylate_Cyclase"/>
</dbReference>
<dbReference type="SMART" id="SM00267">
    <property type="entry name" value="GGDEF"/>
    <property type="match status" value="1"/>
</dbReference>
<evidence type="ECO:0000313" key="11">
    <source>
        <dbReference type="Proteomes" id="UP001379949"/>
    </source>
</evidence>
<protein>
    <recommendedName>
        <fullName evidence="2">diguanylate cyclase</fullName>
        <ecNumber evidence="2">2.7.7.65</ecNumber>
    </recommendedName>
</protein>
<dbReference type="SUPFAM" id="SSF55073">
    <property type="entry name" value="Nucleotide cyclase"/>
    <property type="match status" value="1"/>
</dbReference>
<dbReference type="RefSeq" id="WP_341566876.1">
    <property type="nucleotide sequence ID" value="NZ_JBAKAR010000004.1"/>
</dbReference>
<keyword evidence="11" id="KW-1185">Reference proteome</keyword>